<dbReference type="Proteomes" id="UP000297245">
    <property type="component" value="Unassembled WGS sequence"/>
</dbReference>
<proteinExistence type="predicted"/>
<keyword evidence="1" id="KW-0472">Membrane</keyword>
<name>A0A4S8KML8_DENBC</name>
<keyword evidence="1" id="KW-1133">Transmembrane helix</keyword>
<protein>
    <submittedName>
        <fullName evidence="2">Uncharacterized protein</fullName>
    </submittedName>
</protein>
<sequence>MTLQREDLKSTRQPVTVDGDYYLPSLRAAIVLQKESTKAYGLFRIFNLVIERGFLILPYLLDFVMATATCNYFERLLEGITEIKPYLVPLQKSSSEKNEKRSNEMKLADIPLASCKTMVRVPTPLKRSIFFTICKPSIRIFNSVIGWGFLTLVLPYLVELVMATAMCNYFERLEGITDIKPLGIGKLKDRHLFFQTRGLHAKLLLEGELKN</sequence>
<evidence type="ECO:0000256" key="1">
    <source>
        <dbReference type="SAM" id="Phobius"/>
    </source>
</evidence>
<gene>
    <name evidence="2" type="ORF">K435DRAFT_813003</name>
</gene>
<feature type="transmembrane region" description="Helical" evidence="1">
    <location>
        <begin position="144"/>
        <end position="170"/>
    </location>
</feature>
<evidence type="ECO:0000313" key="3">
    <source>
        <dbReference type="Proteomes" id="UP000297245"/>
    </source>
</evidence>
<dbReference type="AlphaFoldDB" id="A0A4S8KML8"/>
<accession>A0A4S8KML8</accession>
<evidence type="ECO:0000313" key="2">
    <source>
        <dbReference type="EMBL" id="THU76864.1"/>
    </source>
</evidence>
<organism evidence="2 3">
    <name type="scientific">Dendrothele bispora (strain CBS 962.96)</name>
    <dbReference type="NCBI Taxonomy" id="1314807"/>
    <lineage>
        <taxon>Eukaryota</taxon>
        <taxon>Fungi</taxon>
        <taxon>Dikarya</taxon>
        <taxon>Basidiomycota</taxon>
        <taxon>Agaricomycotina</taxon>
        <taxon>Agaricomycetes</taxon>
        <taxon>Agaricomycetidae</taxon>
        <taxon>Agaricales</taxon>
        <taxon>Agaricales incertae sedis</taxon>
        <taxon>Dendrothele</taxon>
    </lineage>
</organism>
<keyword evidence="1" id="KW-0812">Transmembrane</keyword>
<reference evidence="2 3" key="1">
    <citation type="journal article" date="2019" name="Nat. Ecol. Evol.">
        <title>Megaphylogeny resolves global patterns of mushroom evolution.</title>
        <authorList>
            <person name="Varga T."/>
            <person name="Krizsan K."/>
            <person name="Foldi C."/>
            <person name="Dima B."/>
            <person name="Sanchez-Garcia M."/>
            <person name="Sanchez-Ramirez S."/>
            <person name="Szollosi G.J."/>
            <person name="Szarkandi J.G."/>
            <person name="Papp V."/>
            <person name="Albert L."/>
            <person name="Andreopoulos W."/>
            <person name="Angelini C."/>
            <person name="Antonin V."/>
            <person name="Barry K.W."/>
            <person name="Bougher N.L."/>
            <person name="Buchanan P."/>
            <person name="Buyck B."/>
            <person name="Bense V."/>
            <person name="Catcheside P."/>
            <person name="Chovatia M."/>
            <person name="Cooper J."/>
            <person name="Damon W."/>
            <person name="Desjardin D."/>
            <person name="Finy P."/>
            <person name="Geml J."/>
            <person name="Haridas S."/>
            <person name="Hughes K."/>
            <person name="Justo A."/>
            <person name="Karasinski D."/>
            <person name="Kautmanova I."/>
            <person name="Kiss B."/>
            <person name="Kocsube S."/>
            <person name="Kotiranta H."/>
            <person name="LaButti K.M."/>
            <person name="Lechner B.E."/>
            <person name="Liimatainen K."/>
            <person name="Lipzen A."/>
            <person name="Lukacs Z."/>
            <person name="Mihaltcheva S."/>
            <person name="Morgado L.N."/>
            <person name="Niskanen T."/>
            <person name="Noordeloos M.E."/>
            <person name="Ohm R.A."/>
            <person name="Ortiz-Santana B."/>
            <person name="Ovrebo C."/>
            <person name="Racz N."/>
            <person name="Riley R."/>
            <person name="Savchenko A."/>
            <person name="Shiryaev A."/>
            <person name="Soop K."/>
            <person name="Spirin V."/>
            <person name="Szebenyi C."/>
            <person name="Tomsovsky M."/>
            <person name="Tulloss R.E."/>
            <person name="Uehling J."/>
            <person name="Grigoriev I.V."/>
            <person name="Vagvolgyi C."/>
            <person name="Papp T."/>
            <person name="Martin F.M."/>
            <person name="Miettinen O."/>
            <person name="Hibbett D.S."/>
            <person name="Nagy L.G."/>
        </authorList>
    </citation>
    <scope>NUCLEOTIDE SEQUENCE [LARGE SCALE GENOMIC DNA]</scope>
    <source>
        <strain evidence="2 3">CBS 962.96</strain>
    </source>
</reference>
<keyword evidence="3" id="KW-1185">Reference proteome</keyword>
<dbReference type="EMBL" id="ML180677">
    <property type="protein sequence ID" value="THU76864.1"/>
    <property type="molecule type" value="Genomic_DNA"/>
</dbReference>